<dbReference type="Gene3D" id="3.40.50.300">
    <property type="entry name" value="P-loop containing nucleotide triphosphate hydrolases"/>
    <property type="match status" value="1"/>
</dbReference>
<dbReference type="RefSeq" id="WP_188176163.1">
    <property type="nucleotide sequence ID" value="NZ_JACVVD010000007.1"/>
</dbReference>
<dbReference type="Proteomes" id="UP000650466">
    <property type="component" value="Unassembled WGS sequence"/>
</dbReference>
<evidence type="ECO:0000313" key="4">
    <source>
        <dbReference type="Proteomes" id="UP000650466"/>
    </source>
</evidence>
<dbReference type="PANTHER" id="PTHR43384">
    <property type="entry name" value="SEPTUM SITE-DETERMINING PROTEIN MIND HOMOLOG, CHLOROPLASTIC-RELATED"/>
    <property type="match status" value="1"/>
</dbReference>
<proteinExistence type="predicted"/>
<dbReference type="AlphaFoldDB" id="A0A926KRV0"/>
<dbReference type="GO" id="GO:0051782">
    <property type="term" value="P:negative regulation of cell division"/>
    <property type="evidence" value="ECO:0007669"/>
    <property type="project" value="TreeGrafter"/>
</dbReference>
<dbReference type="GO" id="GO:0016887">
    <property type="term" value="F:ATP hydrolysis activity"/>
    <property type="evidence" value="ECO:0007669"/>
    <property type="project" value="TreeGrafter"/>
</dbReference>
<dbReference type="InterPro" id="IPR050625">
    <property type="entry name" value="ParA/MinD_ATPase"/>
</dbReference>
<dbReference type="GO" id="GO:0005829">
    <property type="term" value="C:cytosol"/>
    <property type="evidence" value="ECO:0007669"/>
    <property type="project" value="TreeGrafter"/>
</dbReference>
<comment type="caution">
    <text evidence="3">The sequence shown here is derived from an EMBL/GenBank/DDBJ whole genome shotgun (WGS) entry which is preliminary data.</text>
</comment>
<dbReference type="GO" id="GO:0009898">
    <property type="term" value="C:cytoplasmic side of plasma membrane"/>
    <property type="evidence" value="ECO:0007669"/>
    <property type="project" value="TreeGrafter"/>
</dbReference>
<protein>
    <submittedName>
        <fullName evidence="3">P-loop NTPase</fullName>
    </submittedName>
</protein>
<name>A0A926KRV0_9BACL</name>
<evidence type="ECO:0000256" key="2">
    <source>
        <dbReference type="ARBA" id="ARBA00022840"/>
    </source>
</evidence>
<organism evidence="3 4">
    <name type="scientific">Paenibacillus sedimenti</name>
    <dbReference type="NCBI Taxonomy" id="2770274"/>
    <lineage>
        <taxon>Bacteria</taxon>
        <taxon>Bacillati</taxon>
        <taxon>Bacillota</taxon>
        <taxon>Bacilli</taxon>
        <taxon>Bacillales</taxon>
        <taxon>Paenibacillaceae</taxon>
        <taxon>Paenibacillus</taxon>
    </lineage>
</organism>
<keyword evidence="1" id="KW-0547">Nucleotide-binding</keyword>
<evidence type="ECO:0000313" key="3">
    <source>
        <dbReference type="EMBL" id="MBD0382372.1"/>
    </source>
</evidence>
<dbReference type="SUPFAM" id="SSF52540">
    <property type="entry name" value="P-loop containing nucleoside triphosphate hydrolases"/>
    <property type="match status" value="1"/>
</dbReference>
<dbReference type="Pfam" id="PF10609">
    <property type="entry name" value="ParA"/>
    <property type="match status" value="1"/>
</dbReference>
<dbReference type="PANTHER" id="PTHR43384:SF13">
    <property type="entry name" value="SLR0110 PROTEIN"/>
    <property type="match status" value="1"/>
</dbReference>
<keyword evidence="2" id="KW-0067">ATP-binding</keyword>
<dbReference type="GO" id="GO:0005524">
    <property type="term" value="F:ATP binding"/>
    <property type="evidence" value="ECO:0007669"/>
    <property type="project" value="UniProtKB-KW"/>
</dbReference>
<evidence type="ECO:0000256" key="1">
    <source>
        <dbReference type="ARBA" id="ARBA00022741"/>
    </source>
</evidence>
<keyword evidence="4" id="KW-1185">Reference proteome</keyword>
<dbReference type="InterPro" id="IPR027417">
    <property type="entry name" value="P-loop_NTPase"/>
</dbReference>
<sequence length="289" mass="31841">MSVEEKAFTEQVRNKRGEMIAICSAKGGIGKTAMAVNLAVALSKNNTKSSNSQICIMDADFQFGDVGLSMDLHPTFTIKDVMESIDTMDKHTLSSYLIKHSSGVKILAAPDRPEYADLVFPDRLDKVCDLLLSGHDYVIVDTPSGFTDKTLQIIEKADSVFMVTTLEMAAIKSTKLMLETLILLGLRDKIKLLVNRSTMDSVIKASDVPDFLGEDMPYYVPNEWEVVSQSLNSGVPFVLKNGKTDIAKAVCKIAEQLIQRREISVFQPKQTSFIQSIIQRALGGHSSTL</sequence>
<dbReference type="EMBL" id="JACVVD010000007">
    <property type="protein sequence ID" value="MBD0382372.1"/>
    <property type="molecule type" value="Genomic_DNA"/>
</dbReference>
<reference evidence="3" key="1">
    <citation type="submission" date="2020-09" db="EMBL/GenBank/DDBJ databases">
        <title>Draft Genome Sequence of Paenibacillus sp. WST5.</title>
        <authorList>
            <person name="Bao Z."/>
        </authorList>
    </citation>
    <scope>NUCLEOTIDE SEQUENCE</scope>
    <source>
        <strain evidence="3">WST5</strain>
    </source>
</reference>
<gene>
    <name evidence="3" type="ORF">ICC18_19835</name>
</gene>
<dbReference type="InterPro" id="IPR033756">
    <property type="entry name" value="YlxH/NBP35"/>
</dbReference>
<accession>A0A926KRV0</accession>